<feature type="compositionally biased region" description="Basic residues" evidence="1">
    <location>
        <begin position="178"/>
        <end position="200"/>
    </location>
</feature>
<feature type="compositionally biased region" description="Basic residues" evidence="1">
    <location>
        <begin position="122"/>
        <end position="131"/>
    </location>
</feature>
<feature type="region of interest" description="Disordered" evidence="1">
    <location>
        <begin position="109"/>
        <end position="242"/>
    </location>
</feature>
<dbReference type="AlphaFoldDB" id="V9L0E6"/>
<dbReference type="PANTHER" id="PTHR22993:SF27">
    <property type="entry name" value="ENDONUCLEASE 8-LIKE 1"/>
    <property type="match status" value="1"/>
</dbReference>
<feature type="compositionally biased region" description="Basic and acidic residues" evidence="1">
    <location>
        <begin position="212"/>
        <end position="227"/>
    </location>
</feature>
<dbReference type="InterPro" id="IPR015371">
    <property type="entry name" value="Endonuclease-VIII_DNA-bd"/>
</dbReference>
<dbReference type="SUPFAM" id="SSF57716">
    <property type="entry name" value="Glucocorticoid receptor-like (DNA-binding domain)"/>
    <property type="match status" value="1"/>
</dbReference>
<dbReference type="GO" id="GO:0019104">
    <property type="term" value="F:DNA N-glycosylase activity"/>
    <property type="evidence" value="ECO:0007669"/>
    <property type="project" value="TreeGrafter"/>
</dbReference>
<feature type="compositionally biased region" description="Basic and acidic residues" evidence="1">
    <location>
        <begin position="132"/>
        <end position="148"/>
    </location>
</feature>
<evidence type="ECO:0000313" key="3">
    <source>
        <dbReference type="EMBL" id="AFP04630.1"/>
    </source>
</evidence>
<dbReference type="GO" id="GO:0006284">
    <property type="term" value="P:base-excision repair"/>
    <property type="evidence" value="ECO:0007669"/>
    <property type="project" value="TreeGrafter"/>
</dbReference>
<keyword evidence="3" id="KW-0378">Hydrolase</keyword>
<keyword evidence="3" id="KW-0255">Endonuclease</keyword>
<dbReference type="EMBL" id="JW872112">
    <property type="protein sequence ID" value="AFP04630.1"/>
    <property type="molecule type" value="mRNA"/>
</dbReference>
<feature type="compositionally biased region" description="Acidic residues" evidence="1">
    <location>
        <begin position="149"/>
        <end position="160"/>
    </location>
</feature>
<evidence type="ECO:0000259" key="2">
    <source>
        <dbReference type="Pfam" id="PF09292"/>
    </source>
</evidence>
<organism evidence="3">
    <name type="scientific">Callorhinchus milii</name>
    <name type="common">Ghost shark</name>
    <dbReference type="NCBI Taxonomy" id="7868"/>
    <lineage>
        <taxon>Eukaryota</taxon>
        <taxon>Metazoa</taxon>
        <taxon>Chordata</taxon>
        <taxon>Craniata</taxon>
        <taxon>Vertebrata</taxon>
        <taxon>Chondrichthyes</taxon>
        <taxon>Holocephali</taxon>
        <taxon>Chimaeriformes</taxon>
        <taxon>Callorhinchidae</taxon>
        <taxon>Callorhinchus</taxon>
    </lineage>
</organism>
<sequence length="242" mass="27314">MTPPPPSLPFSPRLKVPPFEKARTVLETLAKKQEPVPSLTLSKKVKLKMENPDFLELCNTVPLEVVDLGPKGYDPEHRESPSAFEAWLQCYYVDGMKLLRDSNKRTIWFQGDPGPMAPKGSKVPKIKPWRKKATEENGDRAITPKKEEAGDEDVVWEEQETDSRRRAGRSKGVAGHAVRTRKTAGGQKRGKSPRMGKKPRFSASPEVSESNSEQRKEAKVKQTESKTTRKALRKSKREQNQV</sequence>
<protein>
    <submittedName>
        <fullName evidence="3">Endonuclease 8-like 1-like protein</fullName>
    </submittedName>
</protein>
<keyword evidence="3" id="KW-0540">Nuclease</keyword>
<proteinExistence type="evidence at transcript level"/>
<dbReference type="Gene3D" id="1.10.8.50">
    <property type="match status" value="1"/>
</dbReference>
<reference evidence="3" key="1">
    <citation type="journal article" date="2014" name="Nature">
        <title>Elephant shark genome provides unique insights into gnathostome evolution.</title>
        <authorList>
            <consortium name="International Elephant Shark Genome Sequencing Consortium"/>
            <person name="Venkatesh B."/>
            <person name="Lee A.P."/>
            <person name="Ravi V."/>
            <person name="Maurya A.K."/>
            <person name="Lian M.M."/>
            <person name="Swann J.B."/>
            <person name="Ohta Y."/>
            <person name="Flajnik M.F."/>
            <person name="Sutoh Y."/>
            <person name="Kasahara M."/>
            <person name="Hoon S."/>
            <person name="Gangu V."/>
            <person name="Roy S.W."/>
            <person name="Irimia M."/>
            <person name="Korzh V."/>
            <person name="Kondrychyn I."/>
            <person name="Lim Z.W."/>
            <person name="Tay B.H."/>
            <person name="Tohari S."/>
            <person name="Kong K.W."/>
            <person name="Ho S."/>
            <person name="Lorente-Galdos B."/>
            <person name="Quilez J."/>
            <person name="Marques-Bonet T."/>
            <person name="Raney B.J."/>
            <person name="Ingham P.W."/>
            <person name="Tay A."/>
            <person name="Hillier L.W."/>
            <person name="Minx P."/>
            <person name="Boehm T."/>
            <person name="Wilson R.K."/>
            <person name="Brenner S."/>
            <person name="Warren W.C."/>
        </authorList>
    </citation>
    <scope>NUCLEOTIDE SEQUENCE</scope>
    <source>
        <tissue evidence="3">Spleen</tissue>
    </source>
</reference>
<dbReference type="GO" id="GO:0005634">
    <property type="term" value="C:nucleus"/>
    <property type="evidence" value="ECO:0007669"/>
    <property type="project" value="TreeGrafter"/>
</dbReference>
<name>V9L0E6_CALMI</name>
<feature type="domain" description="Endonuclease VIII-like 1 DNA binding" evidence="2">
    <location>
        <begin position="82"/>
        <end position="118"/>
    </location>
</feature>
<dbReference type="GO" id="GO:0003906">
    <property type="term" value="F:DNA-(apurinic or apyrimidinic site) endonuclease activity"/>
    <property type="evidence" value="ECO:0007669"/>
    <property type="project" value="TreeGrafter"/>
</dbReference>
<dbReference type="Pfam" id="PF09292">
    <property type="entry name" value="Neil1-DNA_bind"/>
    <property type="match status" value="1"/>
</dbReference>
<dbReference type="PANTHER" id="PTHR22993">
    <property type="entry name" value="FORMAMIDOPYRIMIDINE-DNA GLYCOSYLASE"/>
    <property type="match status" value="1"/>
</dbReference>
<evidence type="ECO:0000256" key="1">
    <source>
        <dbReference type="SAM" id="MobiDB-lite"/>
    </source>
</evidence>
<accession>V9L0E6</accession>